<accession>A0A455SKG7</accession>
<protein>
    <submittedName>
        <fullName evidence="1">Uncharacterized protein</fullName>
    </submittedName>
</protein>
<reference evidence="1" key="1">
    <citation type="submission" date="2018-12" db="EMBL/GenBank/DDBJ databases">
        <title>Novel natural products biosynthetic potential of the class Ktedonobacteria.</title>
        <authorList>
            <person name="Zheng Y."/>
            <person name="Saitou A."/>
            <person name="Wang C.M."/>
            <person name="Toyoda A."/>
            <person name="Minakuchi Y."/>
            <person name="Sekiguchi Y."/>
            <person name="Ueda K."/>
            <person name="Takano H."/>
            <person name="Sakai Y."/>
            <person name="Yokota A."/>
            <person name="Yabe S."/>
        </authorList>
    </citation>
    <scope>NUCLEOTIDE SEQUENCE</scope>
    <source>
        <strain evidence="1">COM3</strain>
    </source>
</reference>
<evidence type="ECO:0000313" key="1">
    <source>
        <dbReference type="EMBL" id="BBH86655.1"/>
    </source>
</evidence>
<dbReference type="AlphaFoldDB" id="A0A455SKG7"/>
<gene>
    <name evidence="1" type="ORF">KTC_14060</name>
</gene>
<sequence>MRGCKLHLSLHYQPGLFSYADDRSPVANEDVEDLLSILQEILEVLLFEQEAIGFSPRYLLRTSRQENTMDELSCLL</sequence>
<name>A0A455SKG7_9CHLR</name>
<organism evidence="1">
    <name type="scientific">Thermosporothrix sp. COM3</name>
    <dbReference type="NCBI Taxonomy" id="2490863"/>
    <lineage>
        <taxon>Bacteria</taxon>
        <taxon>Bacillati</taxon>
        <taxon>Chloroflexota</taxon>
        <taxon>Ktedonobacteria</taxon>
        <taxon>Ktedonobacterales</taxon>
        <taxon>Thermosporotrichaceae</taxon>
        <taxon>Thermosporothrix</taxon>
    </lineage>
</organism>
<proteinExistence type="predicted"/>
<dbReference type="EMBL" id="AP019376">
    <property type="protein sequence ID" value="BBH86655.1"/>
    <property type="molecule type" value="Genomic_DNA"/>
</dbReference>